<dbReference type="GO" id="GO:0030170">
    <property type="term" value="F:pyridoxal phosphate binding"/>
    <property type="evidence" value="ECO:0007669"/>
    <property type="project" value="UniProtKB-UniRule"/>
</dbReference>
<dbReference type="PANTHER" id="PTHR30511:SF0">
    <property type="entry name" value="ALANINE RACEMASE, CATABOLIC-RELATED"/>
    <property type="match status" value="1"/>
</dbReference>
<dbReference type="GO" id="GO:0009252">
    <property type="term" value="P:peptidoglycan biosynthetic process"/>
    <property type="evidence" value="ECO:0007669"/>
    <property type="project" value="TreeGrafter"/>
</dbReference>
<dbReference type="EMBL" id="MLQQ01000005">
    <property type="protein sequence ID" value="OIJ14586.1"/>
    <property type="molecule type" value="Genomic_DNA"/>
</dbReference>
<dbReference type="EC" id="5.1.1.1" evidence="5"/>
<comment type="similarity">
    <text evidence="5">Belongs to the alanine racemase family.</text>
</comment>
<dbReference type="Pfam" id="PF01168">
    <property type="entry name" value="Ala_racemase_N"/>
    <property type="match status" value="1"/>
</dbReference>
<dbReference type="SMART" id="SM01005">
    <property type="entry name" value="Ala_racemase_C"/>
    <property type="match status" value="1"/>
</dbReference>
<name>A0A1S2LQB7_9BACI</name>
<dbReference type="Proteomes" id="UP000180098">
    <property type="component" value="Unassembled WGS sequence"/>
</dbReference>
<evidence type="ECO:0000256" key="1">
    <source>
        <dbReference type="ARBA" id="ARBA00000316"/>
    </source>
</evidence>
<dbReference type="GO" id="GO:0008784">
    <property type="term" value="F:alanine racemase activity"/>
    <property type="evidence" value="ECO:0007669"/>
    <property type="project" value="UniProtKB-UniRule"/>
</dbReference>
<organism evidence="9 10">
    <name type="scientific">Anaerobacillus arseniciselenatis</name>
    <dbReference type="NCBI Taxonomy" id="85682"/>
    <lineage>
        <taxon>Bacteria</taxon>
        <taxon>Bacillati</taxon>
        <taxon>Bacillota</taxon>
        <taxon>Bacilli</taxon>
        <taxon>Bacillales</taxon>
        <taxon>Bacillaceae</taxon>
        <taxon>Anaerobacillus</taxon>
    </lineage>
</organism>
<dbReference type="Pfam" id="PF00842">
    <property type="entry name" value="Ala_racemase_C"/>
    <property type="match status" value="1"/>
</dbReference>
<dbReference type="InterPro" id="IPR011079">
    <property type="entry name" value="Ala_racemase_C"/>
</dbReference>
<comment type="function">
    <text evidence="5">Catalyzes the interconversion of L-alanine and D-alanine. May also act on other amino acids.</text>
</comment>
<feature type="binding site" evidence="5 7">
    <location>
        <position position="331"/>
    </location>
    <ligand>
        <name>substrate</name>
    </ligand>
</feature>
<evidence type="ECO:0000256" key="3">
    <source>
        <dbReference type="ARBA" id="ARBA00022898"/>
    </source>
</evidence>
<dbReference type="GO" id="GO:0005829">
    <property type="term" value="C:cytosol"/>
    <property type="evidence" value="ECO:0007669"/>
    <property type="project" value="TreeGrafter"/>
</dbReference>
<keyword evidence="3 5" id="KW-0663">Pyridoxal phosphate</keyword>
<sequence>MKFSSWEKECPLLENLNLFYRDTWVEIDLDAIEINVKNIKKALPEDVKVMAAVKANGYGHGAVHVAKTALDAGAHYLGVAILDEAIALRKQGINAPILVLGWVRPSDINFAAQNNIALTIFQEEWLKEAKQYLQSDLICSFHLKIDTGMGRIGIRSKNEGKAVIDCIKNDQQFVLEGVYTHFATADEKGLDYFHMQYNRFLDMLEWLKDNDVEVPYIHCGNSAATIRFPSKMFTMARVGISMYGLTPSKEIEDEIPFSLKQAFSLKSKIIHVKEISSNEGISYGATYKAEGQEWIATIPVGYADGWLRQNSNNGYVLVDGQRAPIVGRVCMDQMMVKLDKKVAIGTEATLIGKQNGEMISVDEVATRLGTINYEIPCMISYRVPRVFMKNGEIITINNEVF</sequence>
<dbReference type="FunFam" id="3.20.20.10:FF:000002">
    <property type="entry name" value="Alanine racemase"/>
    <property type="match status" value="1"/>
</dbReference>
<evidence type="ECO:0000313" key="9">
    <source>
        <dbReference type="EMBL" id="OIJ14586.1"/>
    </source>
</evidence>
<dbReference type="UniPathway" id="UPA00042">
    <property type="reaction ID" value="UER00497"/>
</dbReference>
<evidence type="ECO:0000313" key="10">
    <source>
        <dbReference type="Proteomes" id="UP000180098"/>
    </source>
</evidence>
<dbReference type="AlphaFoldDB" id="A0A1S2LQB7"/>
<dbReference type="Gene3D" id="2.40.37.10">
    <property type="entry name" value="Lyase, Ornithine Decarboxylase, Chain A, domain 1"/>
    <property type="match status" value="1"/>
</dbReference>
<dbReference type="GO" id="GO:0030632">
    <property type="term" value="P:D-alanine biosynthetic process"/>
    <property type="evidence" value="ECO:0007669"/>
    <property type="project" value="UniProtKB-UniRule"/>
</dbReference>
<feature type="binding site" evidence="5 7">
    <location>
        <position position="151"/>
    </location>
    <ligand>
        <name>substrate</name>
    </ligand>
</feature>
<dbReference type="InterPro" id="IPR001608">
    <property type="entry name" value="Ala_racemase_N"/>
</dbReference>
<dbReference type="InterPro" id="IPR009006">
    <property type="entry name" value="Ala_racemase/Decarboxylase_C"/>
</dbReference>
<keyword evidence="4 5" id="KW-0413">Isomerase</keyword>
<dbReference type="PANTHER" id="PTHR30511">
    <property type="entry name" value="ALANINE RACEMASE"/>
    <property type="match status" value="1"/>
</dbReference>
<dbReference type="HAMAP" id="MF_01201">
    <property type="entry name" value="Ala_racemase"/>
    <property type="match status" value="1"/>
</dbReference>
<evidence type="ECO:0000256" key="6">
    <source>
        <dbReference type="PIRSR" id="PIRSR600821-50"/>
    </source>
</evidence>
<protein>
    <recommendedName>
        <fullName evidence="5">Alanine racemase</fullName>
        <ecNumber evidence="5">5.1.1.1</ecNumber>
    </recommendedName>
</protein>
<feature type="modified residue" description="N6-(pyridoxal phosphate)lysine" evidence="5 6">
    <location>
        <position position="54"/>
    </location>
</feature>
<dbReference type="InterPro" id="IPR029066">
    <property type="entry name" value="PLP-binding_barrel"/>
</dbReference>
<dbReference type="OrthoDB" id="9813814at2"/>
<dbReference type="NCBIfam" id="TIGR00492">
    <property type="entry name" value="alr"/>
    <property type="match status" value="1"/>
</dbReference>
<dbReference type="PRINTS" id="PR00992">
    <property type="entry name" value="ALARACEMASE"/>
</dbReference>
<gene>
    <name evidence="9" type="ORF">BKP35_05935</name>
</gene>
<evidence type="ECO:0000256" key="5">
    <source>
        <dbReference type="HAMAP-Rule" id="MF_01201"/>
    </source>
</evidence>
<comment type="cofactor">
    <cofactor evidence="2 5 6">
        <name>pyridoxal 5'-phosphate</name>
        <dbReference type="ChEBI" id="CHEBI:597326"/>
    </cofactor>
</comment>
<dbReference type="FunFam" id="2.40.37.10:FF:000006">
    <property type="entry name" value="Alanine racemase"/>
    <property type="match status" value="1"/>
</dbReference>
<dbReference type="PROSITE" id="PS00395">
    <property type="entry name" value="ALANINE_RACEMASE"/>
    <property type="match status" value="1"/>
</dbReference>
<proteinExistence type="inferred from homology"/>
<feature type="domain" description="Alanine racemase C-terminal" evidence="8">
    <location>
        <begin position="262"/>
        <end position="388"/>
    </location>
</feature>
<dbReference type="InterPro" id="IPR020622">
    <property type="entry name" value="Ala_racemase_pyridoxalP-BS"/>
</dbReference>
<dbReference type="CDD" id="cd00430">
    <property type="entry name" value="PLPDE_III_AR"/>
    <property type="match status" value="1"/>
</dbReference>
<evidence type="ECO:0000256" key="4">
    <source>
        <dbReference type="ARBA" id="ARBA00023235"/>
    </source>
</evidence>
<keyword evidence="10" id="KW-1185">Reference proteome</keyword>
<dbReference type="Gene3D" id="3.20.20.10">
    <property type="entry name" value="Alanine racemase"/>
    <property type="match status" value="1"/>
</dbReference>
<reference evidence="9 10" key="1">
    <citation type="submission" date="2016-10" db="EMBL/GenBank/DDBJ databases">
        <title>Draft genome sequences of four alkaliphilic bacteria belonging to the Anaerobacillus genus.</title>
        <authorList>
            <person name="Bassil N.M."/>
            <person name="Lloyd J.R."/>
        </authorList>
    </citation>
    <scope>NUCLEOTIDE SEQUENCE [LARGE SCALE GENOMIC DNA]</scope>
    <source>
        <strain evidence="9 10">DSM 15340</strain>
    </source>
</reference>
<comment type="catalytic activity">
    <reaction evidence="1 5">
        <text>L-alanine = D-alanine</text>
        <dbReference type="Rhea" id="RHEA:20249"/>
        <dbReference type="ChEBI" id="CHEBI:57416"/>
        <dbReference type="ChEBI" id="CHEBI:57972"/>
        <dbReference type="EC" id="5.1.1.1"/>
    </reaction>
</comment>
<dbReference type="SUPFAM" id="SSF51419">
    <property type="entry name" value="PLP-binding barrel"/>
    <property type="match status" value="1"/>
</dbReference>
<dbReference type="SUPFAM" id="SSF50621">
    <property type="entry name" value="Alanine racemase C-terminal domain-like"/>
    <property type="match status" value="1"/>
</dbReference>
<evidence type="ECO:0000256" key="2">
    <source>
        <dbReference type="ARBA" id="ARBA00001933"/>
    </source>
</evidence>
<feature type="active site" description="Proton acceptor; specific for D-alanine" evidence="5">
    <location>
        <position position="54"/>
    </location>
</feature>
<dbReference type="InterPro" id="IPR000821">
    <property type="entry name" value="Ala_racemase"/>
</dbReference>
<comment type="caution">
    <text evidence="9">The sequence shown here is derived from an EMBL/GenBank/DDBJ whole genome shotgun (WGS) entry which is preliminary data.</text>
</comment>
<evidence type="ECO:0000256" key="7">
    <source>
        <dbReference type="PIRSR" id="PIRSR600821-52"/>
    </source>
</evidence>
<feature type="active site" description="Proton acceptor; specific for L-alanine" evidence="5">
    <location>
        <position position="283"/>
    </location>
</feature>
<evidence type="ECO:0000259" key="8">
    <source>
        <dbReference type="SMART" id="SM01005"/>
    </source>
</evidence>
<accession>A0A1S2LQB7</accession>
<comment type="pathway">
    <text evidence="5">Amino-acid biosynthesis; D-alanine biosynthesis; D-alanine from L-alanine: step 1/1.</text>
</comment>